<protein>
    <submittedName>
        <fullName evidence="2">AhpD family alkylhydroperoxidase</fullName>
    </submittedName>
</protein>
<keyword evidence="2" id="KW-0575">Peroxidase</keyword>
<name>A0A316E2Z9_9FLAO</name>
<organism evidence="2 3">
    <name type="scientific">Maribacter polysiphoniae</name>
    <dbReference type="NCBI Taxonomy" id="429344"/>
    <lineage>
        <taxon>Bacteria</taxon>
        <taxon>Pseudomonadati</taxon>
        <taxon>Bacteroidota</taxon>
        <taxon>Flavobacteriia</taxon>
        <taxon>Flavobacteriales</taxon>
        <taxon>Flavobacteriaceae</taxon>
        <taxon>Maribacter</taxon>
    </lineage>
</organism>
<gene>
    <name evidence="2" type="ORF">LX92_02422</name>
</gene>
<dbReference type="NCBIfam" id="TIGR00778">
    <property type="entry name" value="ahpD_dom"/>
    <property type="match status" value="1"/>
</dbReference>
<dbReference type="SUPFAM" id="SSF69118">
    <property type="entry name" value="AhpD-like"/>
    <property type="match status" value="1"/>
</dbReference>
<evidence type="ECO:0000259" key="1">
    <source>
        <dbReference type="Pfam" id="PF02627"/>
    </source>
</evidence>
<reference evidence="2 3" key="1">
    <citation type="submission" date="2018-05" db="EMBL/GenBank/DDBJ databases">
        <title>Genomic Encyclopedia of Archaeal and Bacterial Type Strains, Phase II (KMG-II): from individual species to whole genera.</title>
        <authorList>
            <person name="Goeker M."/>
        </authorList>
    </citation>
    <scope>NUCLEOTIDE SEQUENCE [LARGE SCALE GENOMIC DNA]</scope>
    <source>
        <strain evidence="2 3">DSM 23514</strain>
    </source>
</reference>
<dbReference type="PANTHER" id="PTHR33930:SF2">
    <property type="entry name" value="BLR3452 PROTEIN"/>
    <property type="match status" value="1"/>
</dbReference>
<keyword evidence="2" id="KW-0560">Oxidoreductase</keyword>
<proteinExistence type="predicted"/>
<sequence>MLHDYSKKFNDLSRKMNELGVEIPETMKGFSELHKASISEGALSTKTKELIALGIAITIRCEGCIACHVHDSLEAGANTEEIKETIGVAILMGGGPSVVYGCEAMEALNQFGIFEQNEAVH</sequence>
<dbReference type="RefSeq" id="WP_211315873.1">
    <property type="nucleotide sequence ID" value="NZ_JACWLN010000001.1"/>
</dbReference>
<accession>A0A316E2Z9</accession>
<feature type="domain" description="Carboxymuconolactone decarboxylase-like" evidence="1">
    <location>
        <begin position="24"/>
        <end position="106"/>
    </location>
</feature>
<dbReference type="PANTHER" id="PTHR33930">
    <property type="entry name" value="ALKYL HYDROPEROXIDE REDUCTASE AHPD"/>
    <property type="match status" value="1"/>
</dbReference>
<dbReference type="InterPro" id="IPR004675">
    <property type="entry name" value="AhpD_core"/>
</dbReference>
<comment type="caution">
    <text evidence="2">The sequence shown here is derived from an EMBL/GenBank/DDBJ whole genome shotgun (WGS) entry which is preliminary data.</text>
</comment>
<dbReference type="GO" id="GO:0051920">
    <property type="term" value="F:peroxiredoxin activity"/>
    <property type="evidence" value="ECO:0007669"/>
    <property type="project" value="InterPro"/>
</dbReference>
<dbReference type="Proteomes" id="UP000245667">
    <property type="component" value="Unassembled WGS sequence"/>
</dbReference>
<dbReference type="AlphaFoldDB" id="A0A316E2Z9"/>
<dbReference type="Pfam" id="PF02627">
    <property type="entry name" value="CMD"/>
    <property type="match status" value="1"/>
</dbReference>
<evidence type="ECO:0000313" key="2">
    <source>
        <dbReference type="EMBL" id="PWK23093.1"/>
    </source>
</evidence>
<evidence type="ECO:0000313" key="3">
    <source>
        <dbReference type="Proteomes" id="UP000245667"/>
    </source>
</evidence>
<dbReference type="InterPro" id="IPR003779">
    <property type="entry name" value="CMD-like"/>
</dbReference>
<dbReference type="EMBL" id="QGGQ01000005">
    <property type="protein sequence ID" value="PWK23093.1"/>
    <property type="molecule type" value="Genomic_DNA"/>
</dbReference>
<dbReference type="InterPro" id="IPR029032">
    <property type="entry name" value="AhpD-like"/>
</dbReference>
<dbReference type="Gene3D" id="1.20.1290.10">
    <property type="entry name" value="AhpD-like"/>
    <property type="match status" value="1"/>
</dbReference>